<dbReference type="VEuPathDB" id="AmoebaDB:NAEGRDRAFT_70848"/>
<dbReference type="KEGG" id="ngr:NAEGRDRAFT_70848"/>
<dbReference type="PANTHER" id="PTHR10250:SF15">
    <property type="entry name" value="MICROSOMAL GLUTATHIONE S-TRANSFERASE-RELATED"/>
    <property type="match status" value="1"/>
</dbReference>
<dbReference type="InParanoid" id="D2VPG1"/>
<feature type="transmembrane region" description="Helical" evidence="5">
    <location>
        <begin position="116"/>
        <end position="136"/>
    </location>
</feature>
<dbReference type="GO" id="GO:0004602">
    <property type="term" value="F:glutathione peroxidase activity"/>
    <property type="evidence" value="ECO:0007669"/>
    <property type="project" value="TreeGrafter"/>
</dbReference>
<dbReference type="InterPro" id="IPR050997">
    <property type="entry name" value="MAPEG"/>
</dbReference>
<dbReference type="GO" id="GO:0005635">
    <property type="term" value="C:nuclear envelope"/>
    <property type="evidence" value="ECO:0007669"/>
    <property type="project" value="TreeGrafter"/>
</dbReference>
<dbReference type="OrthoDB" id="410651at2759"/>
<dbReference type="Proteomes" id="UP000006671">
    <property type="component" value="Unassembled WGS sequence"/>
</dbReference>
<comment type="subcellular location">
    <subcellularLocation>
        <location evidence="1">Membrane</location>
        <topology evidence="1">Multi-pass membrane protein</topology>
    </subcellularLocation>
</comment>
<name>D2VPG1_NAEGR</name>
<dbReference type="GeneID" id="8850644"/>
<dbReference type="AlphaFoldDB" id="D2VPG1"/>
<evidence type="ECO:0000256" key="3">
    <source>
        <dbReference type="ARBA" id="ARBA00022989"/>
    </source>
</evidence>
<keyword evidence="4 5" id="KW-0472">Membrane</keyword>
<dbReference type="Gene3D" id="1.20.120.550">
    <property type="entry name" value="Membrane associated eicosanoid/glutathione metabolism-like domain"/>
    <property type="match status" value="1"/>
</dbReference>
<accession>D2VPG1</accession>
<gene>
    <name evidence="6" type="ORF">NAEGRDRAFT_70848</name>
</gene>
<dbReference type="GO" id="GO:0006691">
    <property type="term" value="P:leukotriene metabolic process"/>
    <property type="evidence" value="ECO:0007669"/>
    <property type="project" value="UniProtKB-ARBA"/>
</dbReference>
<sequence length="137" mass="15237">MSTTTIEVPQAFGWVLLMAVAHAFELFVFGGVVGSYRKKHNVKYPDVTGPEEFNRAMRVHYNALEGAPFFFVTLLICGFYWAELAALAGFIYIVGRAIYCVGYLKSVEGRTTGAIICHLAELMLLIGSIVFIFKMIV</sequence>
<dbReference type="Pfam" id="PF01124">
    <property type="entry name" value="MAPEG"/>
    <property type="match status" value="1"/>
</dbReference>
<feature type="transmembrane region" description="Helical" evidence="5">
    <location>
        <begin position="12"/>
        <end position="33"/>
    </location>
</feature>
<dbReference type="PANTHER" id="PTHR10250">
    <property type="entry name" value="MICROSOMAL GLUTATHIONE S-TRANSFERASE"/>
    <property type="match status" value="1"/>
</dbReference>
<dbReference type="GO" id="GO:0004364">
    <property type="term" value="F:glutathione transferase activity"/>
    <property type="evidence" value="ECO:0007669"/>
    <property type="project" value="TreeGrafter"/>
</dbReference>
<proteinExistence type="predicted"/>
<organism evidence="7">
    <name type="scientific">Naegleria gruberi</name>
    <name type="common">Amoeba</name>
    <dbReference type="NCBI Taxonomy" id="5762"/>
    <lineage>
        <taxon>Eukaryota</taxon>
        <taxon>Discoba</taxon>
        <taxon>Heterolobosea</taxon>
        <taxon>Tetramitia</taxon>
        <taxon>Eutetramitia</taxon>
        <taxon>Vahlkampfiidae</taxon>
        <taxon>Naegleria</taxon>
    </lineage>
</organism>
<keyword evidence="3 5" id="KW-1133">Transmembrane helix</keyword>
<dbReference type="GO" id="GO:0016020">
    <property type="term" value="C:membrane"/>
    <property type="evidence" value="ECO:0007669"/>
    <property type="project" value="UniProtKB-SubCell"/>
</dbReference>
<dbReference type="OMA" id="VIFNCIQ"/>
<keyword evidence="2 5" id="KW-0812">Transmembrane</keyword>
<evidence type="ECO:0000313" key="6">
    <source>
        <dbReference type="EMBL" id="EFC41353.1"/>
    </source>
</evidence>
<dbReference type="InterPro" id="IPR023352">
    <property type="entry name" value="MAPEG-like_dom_sf"/>
</dbReference>
<dbReference type="SUPFAM" id="SSF161084">
    <property type="entry name" value="MAPEG domain-like"/>
    <property type="match status" value="1"/>
</dbReference>
<dbReference type="RefSeq" id="XP_002674097.1">
    <property type="nucleotide sequence ID" value="XM_002674051.1"/>
</dbReference>
<dbReference type="InterPro" id="IPR001129">
    <property type="entry name" value="Membr-assoc_MAPEG"/>
</dbReference>
<evidence type="ECO:0000256" key="4">
    <source>
        <dbReference type="ARBA" id="ARBA00023136"/>
    </source>
</evidence>
<protein>
    <submittedName>
        <fullName evidence="6">Predicted protein</fullName>
    </submittedName>
</protein>
<keyword evidence="7" id="KW-1185">Reference proteome</keyword>
<dbReference type="EMBL" id="GG738886">
    <property type="protein sequence ID" value="EFC41353.1"/>
    <property type="molecule type" value="Genomic_DNA"/>
</dbReference>
<evidence type="ECO:0000313" key="7">
    <source>
        <dbReference type="Proteomes" id="UP000006671"/>
    </source>
</evidence>
<dbReference type="STRING" id="5762.D2VPG1"/>
<reference evidence="6 7" key="1">
    <citation type="journal article" date="2010" name="Cell">
        <title>The genome of Naegleria gruberi illuminates early eukaryotic versatility.</title>
        <authorList>
            <person name="Fritz-Laylin L.K."/>
            <person name="Prochnik S.E."/>
            <person name="Ginger M.L."/>
            <person name="Dacks J.B."/>
            <person name="Carpenter M.L."/>
            <person name="Field M.C."/>
            <person name="Kuo A."/>
            <person name="Paredez A."/>
            <person name="Chapman J."/>
            <person name="Pham J."/>
            <person name="Shu S."/>
            <person name="Neupane R."/>
            <person name="Cipriano M."/>
            <person name="Mancuso J."/>
            <person name="Tu H."/>
            <person name="Salamov A."/>
            <person name="Lindquist E."/>
            <person name="Shapiro H."/>
            <person name="Lucas S."/>
            <person name="Grigoriev I.V."/>
            <person name="Cande W.Z."/>
            <person name="Fulton C."/>
            <person name="Rokhsar D.S."/>
            <person name="Dawson S.C."/>
        </authorList>
    </citation>
    <scope>NUCLEOTIDE SEQUENCE [LARGE SCALE GENOMIC DNA]</scope>
    <source>
        <strain evidence="6 7">NEG-M</strain>
    </source>
</reference>
<evidence type="ECO:0000256" key="5">
    <source>
        <dbReference type="SAM" id="Phobius"/>
    </source>
</evidence>
<dbReference type="GO" id="GO:0005783">
    <property type="term" value="C:endoplasmic reticulum"/>
    <property type="evidence" value="ECO:0007669"/>
    <property type="project" value="TreeGrafter"/>
</dbReference>
<evidence type="ECO:0000256" key="2">
    <source>
        <dbReference type="ARBA" id="ARBA00022692"/>
    </source>
</evidence>
<evidence type="ECO:0000256" key="1">
    <source>
        <dbReference type="ARBA" id="ARBA00004141"/>
    </source>
</evidence>